<sequence length="158" mass="17266">MTDREVLTRAEAGTRSFPPSADVPPPYKRFLSGDRCQLGSCPIGAARQSARQLSPPPRAWDLSRFLFGRGKRGIAAGDLVQTAIPGVSWSTKGVWRCLRLDLALNPVWVELQVKGVRVKARHIPQTRSVPQSSLRSLGLGANAAKRGLDLVFFPVSQH</sequence>
<feature type="region of interest" description="Disordered" evidence="1">
    <location>
        <begin position="1"/>
        <end position="24"/>
    </location>
</feature>
<protein>
    <submittedName>
        <fullName evidence="2">Uncharacterized protein</fullName>
    </submittedName>
</protein>
<evidence type="ECO:0000256" key="1">
    <source>
        <dbReference type="SAM" id="MobiDB-lite"/>
    </source>
</evidence>
<evidence type="ECO:0000313" key="2">
    <source>
        <dbReference type="EMBL" id="KAJ8411558.1"/>
    </source>
</evidence>
<keyword evidence="3" id="KW-1185">Reference proteome</keyword>
<comment type="caution">
    <text evidence="2">The sequence shown here is derived from an EMBL/GenBank/DDBJ whole genome shotgun (WGS) entry which is preliminary data.</text>
</comment>
<reference evidence="2" key="1">
    <citation type="journal article" date="2023" name="Science">
        <title>Genome structures resolve the early diversification of teleost fishes.</title>
        <authorList>
            <person name="Parey E."/>
            <person name="Louis A."/>
            <person name="Montfort J."/>
            <person name="Bouchez O."/>
            <person name="Roques C."/>
            <person name="Iampietro C."/>
            <person name="Lluch J."/>
            <person name="Castinel A."/>
            <person name="Donnadieu C."/>
            <person name="Desvignes T."/>
            <person name="Floi Bucao C."/>
            <person name="Jouanno E."/>
            <person name="Wen M."/>
            <person name="Mejri S."/>
            <person name="Dirks R."/>
            <person name="Jansen H."/>
            <person name="Henkel C."/>
            <person name="Chen W.J."/>
            <person name="Zahm M."/>
            <person name="Cabau C."/>
            <person name="Klopp C."/>
            <person name="Thompson A.W."/>
            <person name="Robinson-Rechavi M."/>
            <person name="Braasch I."/>
            <person name="Lecointre G."/>
            <person name="Bobe J."/>
            <person name="Postlethwait J.H."/>
            <person name="Berthelot C."/>
            <person name="Roest Crollius H."/>
            <person name="Guiguen Y."/>
        </authorList>
    </citation>
    <scope>NUCLEOTIDE SEQUENCE</scope>
    <source>
        <strain evidence="2">NC1722</strain>
    </source>
</reference>
<dbReference type="EMBL" id="JAINUG010000022">
    <property type="protein sequence ID" value="KAJ8411558.1"/>
    <property type="molecule type" value="Genomic_DNA"/>
</dbReference>
<name>A0AAD7T021_9TELE</name>
<accession>A0AAD7T021</accession>
<dbReference type="Proteomes" id="UP001221898">
    <property type="component" value="Unassembled WGS sequence"/>
</dbReference>
<organism evidence="2 3">
    <name type="scientific">Aldrovandia affinis</name>
    <dbReference type="NCBI Taxonomy" id="143900"/>
    <lineage>
        <taxon>Eukaryota</taxon>
        <taxon>Metazoa</taxon>
        <taxon>Chordata</taxon>
        <taxon>Craniata</taxon>
        <taxon>Vertebrata</taxon>
        <taxon>Euteleostomi</taxon>
        <taxon>Actinopterygii</taxon>
        <taxon>Neopterygii</taxon>
        <taxon>Teleostei</taxon>
        <taxon>Notacanthiformes</taxon>
        <taxon>Halosauridae</taxon>
        <taxon>Aldrovandia</taxon>
    </lineage>
</organism>
<evidence type="ECO:0000313" key="3">
    <source>
        <dbReference type="Proteomes" id="UP001221898"/>
    </source>
</evidence>
<gene>
    <name evidence="2" type="ORF">AAFF_G00163660</name>
</gene>
<proteinExistence type="predicted"/>
<dbReference type="AlphaFoldDB" id="A0AAD7T021"/>